<evidence type="ECO:0000313" key="3">
    <source>
        <dbReference type="Proteomes" id="UP000287033"/>
    </source>
</evidence>
<reference evidence="2 3" key="1">
    <citation type="journal article" date="2018" name="Nat. Ecol. Evol.">
        <title>Shark genomes provide insights into elasmobranch evolution and the origin of vertebrates.</title>
        <authorList>
            <person name="Hara Y"/>
            <person name="Yamaguchi K"/>
            <person name="Onimaru K"/>
            <person name="Kadota M"/>
            <person name="Koyanagi M"/>
            <person name="Keeley SD"/>
            <person name="Tatsumi K"/>
            <person name="Tanaka K"/>
            <person name="Motone F"/>
            <person name="Kageyama Y"/>
            <person name="Nozu R"/>
            <person name="Adachi N"/>
            <person name="Nishimura O"/>
            <person name="Nakagawa R"/>
            <person name="Tanegashima C"/>
            <person name="Kiyatake I"/>
            <person name="Matsumoto R"/>
            <person name="Murakumo K"/>
            <person name="Nishida K"/>
            <person name="Terakita A"/>
            <person name="Kuratani S"/>
            <person name="Sato K"/>
            <person name="Hyodo S Kuraku.S."/>
        </authorList>
    </citation>
    <scope>NUCLEOTIDE SEQUENCE [LARGE SCALE GENOMIC DNA]</scope>
</reference>
<evidence type="ECO:0000256" key="1">
    <source>
        <dbReference type="SAM" id="MobiDB-lite"/>
    </source>
</evidence>
<accession>A0A401SBM7</accession>
<dbReference type="AlphaFoldDB" id="A0A401SBM7"/>
<keyword evidence="3" id="KW-1185">Reference proteome</keyword>
<feature type="region of interest" description="Disordered" evidence="1">
    <location>
        <begin position="1"/>
        <end position="64"/>
    </location>
</feature>
<evidence type="ECO:0000313" key="2">
    <source>
        <dbReference type="EMBL" id="GCC27774.1"/>
    </source>
</evidence>
<sequence>MAVAMRGAVQSGKAPARESPSHQDGGAGRPGGVAAAGAATATRARSAPAVVLERTSNDTTGAGESEQLFFAAPFFFLQRQS</sequence>
<gene>
    <name evidence="2" type="ORF">chiPu_0006200</name>
</gene>
<proteinExistence type="predicted"/>
<name>A0A401SBM7_CHIPU</name>
<dbReference type="Proteomes" id="UP000287033">
    <property type="component" value="Unassembled WGS sequence"/>
</dbReference>
<protein>
    <submittedName>
        <fullName evidence="2">Uncharacterized protein</fullName>
    </submittedName>
</protein>
<organism evidence="2 3">
    <name type="scientific">Chiloscyllium punctatum</name>
    <name type="common">Brownbanded bambooshark</name>
    <name type="synonym">Hemiscyllium punctatum</name>
    <dbReference type="NCBI Taxonomy" id="137246"/>
    <lineage>
        <taxon>Eukaryota</taxon>
        <taxon>Metazoa</taxon>
        <taxon>Chordata</taxon>
        <taxon>Craniata</taxon>
        <taxon>Vertebrata</taxon>
        <taxon>Chondrichthyes</taxon>
        <taxon>Elasmobranchii</taxon>
        <taxon>Galeomorphii</taxon>
        <taxon>Galeoidea</taxon>
        <taxon>Orectolobiformes</taxon>
        <taxon>Hemiscylliidae</taxon>
        <taxon>Chiloscyllium</taxon>
    </lineage>
</organism>
<comment type="caution">
    <text evidence="2">The sequence shown here is derived from an EMBL/GenBank/DDBJ whole genome shotgun (WGS) entry which is preliminary data.</text>
</comment>
<dbReference type="EMBL" id="BEZZ01000176">
    <property type="protein sequence ID" value="GCC27774.1"/>
    <property type="molecule type" value="Genomic_DNA"/>
</dbReference>
<feature type="compositionally biased region" description="Low complexity" evidence="1">
    <location>
        <begin position="32"/>
        <end position="51"/>
    </location>
</feature>